<evidence type="ECO:0000256" key="4">
    <source>
        <dbReference type="ARBA" id="ARBA00022832"/>
    </source>
</evidence>
<dbReference type="SUPFAM" id="SSF54637">
    <property type="entry name" value="Thioesterase/thiol ester dehydrase-isomerase"/>
    <property type="match status" value="2"/>
</dbReference>
<proteinExistence type="inferred from homology"/>
<dbReference type="Proteomes" id="UP000051500">
    <property type="component" value="Unassembled WGS sequence"/>
</dbReference>
<evidence type="ECO:0000256" key="2">
    <source>
        <dbReference type="ARBA" id="ARBA00022516"/>
    </source>
</evidence>
<dbReference type="RefSeq" id="WP_027106893.1">
    <property type="nucleotide sequence ID" value="NZ_JQBZ01000025.1"/>
</dbReference>
<gene>
    <name evidence="10" type="ORF">IV53_GL000448</name>
</gene>
<keyword evidence="5" id="KW-0809">Transit peptide</keyword>
<evidence type="ECO:0000256" key="1">
    <source>
        <dbReference type="ARBA" id="ARBA00006500"/>
    </source>
</evidence>
<dbReference type="Pfam" id="PF01643">
    <property type="entry name" value="Acyl-ACP_TE"/>
    <property type="match status" value="1"/>
</dbReference>
<dbReference type="PANTHER" id="PTHR31727">
    <property type="entry name" value="OLEOYL-ACYL CARRIER PROTEIN THIOESTERASE 1, CHLOROPLASTIC"/>
    <property type="match status" value="1"/>
</dbReference>
<dbReference type="InterPro" id="IPR029069">
    <property type="entry name" value="HotDog_dom_sf"/>
</dbReference>
<evidence type="ECO:0000256" key="5">
    <source>
        <dbReference type="ARBA" id="ARBA00022946"/>
    </source>
</evidence>
<keyword evidence="4" id="KW-0276">Fatty acid metabolism</keyword>
<dbReference type="InterPro" id="IPR049427">
    <property type="entry name" value="Acyl-ACP_TE_C"/>
</dbReference>
<name>A0A0R2KQK6_9LACO</name>
<organism evidence="10 11">
    <name type="scientific">Ligilactobacillus ceti DSM 22408</name>
    <dbReference type="NCBI Taxonomy" id="1122146"/>
    <lineage>
        <taxon>Bacteria</taxon>
        <taxon>Bacillati</taxon>
        <taxon>Bacillota</taxon>
        <taxon>Bacilli</taxon>
        <taxon>Lactobacillales</taxon>
        <taxon>Lactobacillaceae</taxon>
        <taxon>Ligilactobacillus</taxon>
    </lineage>
</organism>
<dbReference type="PATRIC" id="fig|1122146.4.peg.460"/>
<dbReference type="eggNOG" id="COG3884">
    <property type="taxonomic scope" value="Bacteria"/>
</dbReference>
<dbReference type="EMBL" id="JQBZ01000025">
    <property type="protein sequence ID" value="KRN88484.1"/>
    <property type="molecule type" value="Genomic_DNA"/>
</dbReference>
<feature type="domain" description="Acyl-ACP thioesterase-like C-terminal" evidence="9">
    <location>
        <begin position="149"/>
        <end position="242"/>
    </location>
</feature>
<dbReference type="InterPro" id="IPR045023">
    <property type="entry name" value="FATA/B"/>
</dbReference>
<dbReference type="GO" id="GO:0000036">
    <property type="term" value="F:acyl carrier activity"/>
    <property type="evidence" value="ECO:0007669"/>
    <property type="project" value="TreeGrafter"/>
</dbReference>
<keyword evidence="6" id="KW-0443">Lipid metabolism</keyword>
<dbReference type="CDD" id="cd00586">
    <property type="entry name" value="4HBT"/>
    <property type="match status" value="1"/>
</dbReference>
<evidence type="ECO:0000256" key="7">
    <source>
        <dbReference type="ARBA" id="ARBA00023160"/>
    </source>
</evidence>
<keyword evidence="11" id="KW-1185">Reference proteome</keyword>
<evidence type="ECO:0000313" key="10">
    <source>
        <dbReference type="EMBL" id="KRN88484.1"/>
    </source>
</evidence>
<dbReference type="InterPro" id="IPR002864">
    <property type="entry name" value="Acyl-ACP_thioesterase_NHD"/>
</dbReference>
<feature type="domain" description="Acyl-ACP thioesterase N-terminal hotdog" evidence="8">
    <location>
        <begin position="4"/>
        <end position="126"/>
    </location>
</feature>
<dbReference type="PANTHER" id="PTHR31727:SF6">
    <property type="entry name" value="OLEOYL-ACYL CARRIER PROTEIN THIOESTERASE 1, CHLOROPLASTIC"/>
    <property type="match status" value="1"/>
</dbReference>
<evidence type="ECO:0000259" key="8">
    <source>
        <dbReference type="Pfam" id="PF01643"/>
    </source>
</evidence>
<evidence type="ECO:0000259" key="9">
    <source>
        <dbReference type="Pfam" id="PF20791"/>
    </source>
</evidence>
<comment type="similarity">
    <text evidence="1">Belongs to the acyl-ACP thioesterase family.</text>
</comment>
<evidence type="ECO:0000313" key="11">
    <source>
        <dbReference type="Proteomes" id="UP000051500"/>
    </source>
</evidence>
<dbReference type="GO" id="GO:0016297">
    <property type="term" value="F:fatty acyl-[ACP] hydrolase activity"/>
    <property type="evidence" value="ECO:0007669"/>
    <property type="project" value="InterPro"/>
</dbReference>
<accession>A0A0R2KQK6</accession>
<keyword evidence="7" id="KW-0275">Fatty acid biosynthesis</keyword>
<dbReference type="AlphaFoldDB" id="A0A0R2KQK6"/>
<evidence type="ECO:0000256" key="3">
    <source>
        <dbReference type="ARBA" id="ARBA00022801"/>
    </source>
</evidence>
<evidence type="ECO:0000256" key="6">
    <source>
        <dbReference type="ARBA" id="ARBA00023098"/>
    </source>
</evidence>
<dbReference type="OrthoDB" id="9801517at2"/>
<dbReference type="STRING" id="1122146.IV53_GL000448"/>
<comment type="caution">
    <text evidence="10">The sequence shown here is derived from an EMBL/GenBank/DDBJ whole genome shotgun (WGS) entry which is preliminary data.</text>
</comment>
<keyword evidence="3" id="KW-0378">Hydrolase</keyword>
<keyword evidence="2" id="KW-0444">Lipid biosynthesis</keyword>
<dbReference type="Pfam" id="PF20791">
    <property type="entry name" value="Acyl-ACP_TE_C"/>
    <property type="match status" value="1"/>
</dbReference>
<protein>
    <submittedName>
        <fullName evidence="10">Acyl-acyl carrier protein thioesterase</fullName>
    </submittedName>
</protein>
<reference evidence="10 11" key="1">
    <citation type="journal article" date="2015" name="Genome Announc.">
        <title>Expanding the biotechnology potential of lactobacilli through comparative genomics of 213 strains and associated genera.</title>
        <authorList>
            <person name="Sun Z."/>
            <person name="Harris H.M."/>
            <person name="McCann A."/>
            <person name="Guo C."/>
            <person name="Argimon S."/>
            <person name="Zhang W."/>
            <person name="Yang X."/>
            <person name="Jeffery I.B."/>
            <person name="Cooney J.C."/>
            <person name="Kagawa T.F."/>
            <person name="Liu W."/>
            <person name="Song Y."/>
            <person name="Salvetti E."/>
            <person name="Wrobel A."/>
            <person name="Rasinkangas P."/>
            <person name="Parkhill J."/>
            <person name="Rea M.C."/>
            <person name="O'Sullivan O."/>
            <person name="Ritari J."/>
            <person name="Douillard F.P."/>
            <person name="Paul Ross R."/>
            <person name="Yang R."/>
            <person name="Briner A.E."/>
            <person name="Felis G.E."/>
            <person name="de Vos W.M."/>
            <person name="Barrangou R."/>
            <person name="Klaenhammer T.R."/>
            <person name="Caufield P.W."/>
            <person name="Cui Y."/>
            <person name="Zhang H."/>
            <person name="O'Toole P.W."/>
        </authorList>
    </citation>
    <scope>NUCLEOTIDE SEQUENCE [LARGE SCALE GENOMIC DNA]</scope>
    <source>
        <strain evidence="10 11">DSM 22408</strain>
    </source>
</reference>
<sequence>MTSQVYREKHRVLYYETDLKGRLKISNLFDLLMVVADNQSTQLGLSLEDLAQRNRGWVVMQHHLDVKRIPKNGELLTLTTQADHYNRFVGYRDFYIYDEQAVEIAHLQTVLVMIDQTTRKLISIEASEIEPFGATYVKKRRRLPTPLKQTTYQSDKTYRVRYLDIDINQHVNNVRYLDWIFDSLSYDFLNEHEIVSLNIQYKKEINYGKIVHSEMTYQPELLTSYHQITQDNETSCLAEIKWVPIKK</sequence>
<dbReference type="Gene3D" id="3.10.129.10">
    <property type="entry name" value="Hotdog Thioesterase"/>
    <property type="match status" value="1"/>
</dbReference>